<gene>
    <name evidence="1" type="ORF">DJ013_14800</name>
</gene>
<dbReference type="SUPFAM" id="SSF53448">
    <property type="entry name" value="Nucleotide-diphospho-sugar transferases"/>
    <property type="match status" value="1"/>
</dbReference>
<dbReference type="OrthoDB" id="186344at2"/>
<evidence type="ECO:0000313" key="2">
    <source>
        <dbReference type="Proteomes" id="UP000249873"/>
    </source>
</evidence>
<dbReference type="Proteomes" id="UP000249873">
    <property type="component" value="Chromosome"/>
</dbReference>
<keyword evidence="1" id="KW-0808">Transferase</keyword>
<keyword evidence="2" id="KW-1185">Reference proteome</keyword>
<protein>
    <submittedName>
        <fullName evidence="1">Glycosyl transferase</fullName>
    </submittedName>
</protein>
<dbReference type="GO" id="GO:0016740">
    <property type="term" value="F:transferase activity"/>
    <property type="evidence" value="ECO:0007669"/>
    <property type="project" value="UniProtKB-KW"/>
</dbReference>
<dbReference type="Gene3D" id="3.90.550.10">
    <property type="entry name" value="Spore Coat Polysaccharide Biosynthesis Protein SpsA, Chain A"/>
    <property type="match status" value="1"/>
</dbReference>
<dbReference type="EMBL" id="CP029480">
    <property type="protein sequence ID" value="AWV99360.1"/>
    <property type="molecule type" value="Genomic_DNA"/>
</dbReference>
<dbReference type="AlphaFoldDB" id="A0A2Z4GDY4"/>
<proteinExistence type="predicted"/>
<dbReference type="RefSeq" id="WP_111372707.1">
    <property type="nucleotide sequence ID" value="NZ_CP029480.1"/>
</dbReference>
<evidence type="ECO:0000313" key="1">
    <source>
        <dbReference type="EMBL" id="AWV99360.1"/>
    </source>
</evidence>
<sequence length="331" mass="39029">MPKTLAFTICSVNYLAQAKILSESLQKTNPDFEFFIGLCDTMEGREIDKSKIEGLNILEVDKIGIEAFDDMCERYDITELNTAVKPFYFNYFLTSRPDVDNFYYIDPDIEIFDKFTGIEASLSKYDIVLTPHFCTPVYDNYSRTEQEMFVNGIYNLGFLAVKRSKSTSEFMNWWMIKLRTECYMDIQKGMFVDQLYCNMVPLYFDNVFIEKSPAYNIAYWNLHERTVSEKNGKYFVNGEPLIFYHYSGMNANDPNNISRWQDRFDIAKRPDLAPLFKSYREQLESFSNTYFKTFKCVYAKGDIVIDDRSFLKKALMSISYRVFAFFERLPI</sequence>
<dbReference type="InterPro" id="IPR029044">
    <property type="entry name" value="Nucleotide-diphossugar_trans"/>
</dbReference>
<accession>A0A2Z4GDY4</accession>
<dbReference type="KEGG" id="als:DJ013_14800"/>
<organism evidence="1 2">
    <name type="scientific">Arcticibacterium luteifluviistationis</name>
    <dbReference type="NCBI Taxonomy" id="1784714"/>
    <lineage>
        <taxon>Bacteria</taxon>
        <taxon>Pseudomonadati</taxon>
        <taxon>Bacteroidota</taxon>
        <taxon>Cytophagia</taxon>
        <taxon>Cytophagales</taxon>
        <taxon>Leadbetterellaceae</taxon>
        <taxon>Arcticibacterium</taxon>
    </lineage>
</organism>
<name>A0A2Z4GDY4_9BACT</name>
<reference evidence="1 2" key="1">
    <citation type="submission" date="2018-05" db="EMBL/GenBank/DDBJ databases">
        <title>Complete genome sequence of Arcticibacterium luteifluviistationis SM1504T, a cytophagaceae bacterium isolated from Arctic surface seawater.</title>
        <authorList>
            <person name="Li Y."/>
            <person name="Qin Q.-L."/>
        </authorList>
    </citation>
    <scope>NUCLEOTIDE SEQUENCE [LARGE SCALE GENOMIC DNA]</scope>
    <source>
        <strain evidence="1 2">SM1504</strain>
    </source>
</reference>